<dbReference type="SUPFAM" id="SSF51206">
    <property type="entry name" value="cAMP-binding domain-like"/>
    <property type="match status" value="1"/>
</dbReference>
<accession>A0ABQ4Q494</accession>
<dbReference type="RefSeq" id="WP_220807740.1">
    <property type="nucleotide sequence ID" value="NZ_BPMK01000006.1"/>
</dbReference>
<evidence type="ECO:0000259" key="1">
    <source>
        <dbReference type="PROSITE" id="PS50042"/>
    </source>
</evidence>
<dbReference type="InterPro" id="IPR050397">
    <property type="entry name" value="Env_Response_Regulators"/>
</dbReference>
<sequence>MPLPQLITLRAIPPLADLPEPELHDLLRVATWRSCMPGELIAAQNGESDAIAFLISGFVKSVRSGPHQLPPPGGVRPERRMRARPEVMVALLGPGDLVNESGVVRNTANSTSSLAVTPCQLIMLPREHFLSCMGRNAAFALAVARRISQRQVDAERRIELMRGNVEGRVRALLRECREIGLDAEKWLNNAEIARMVGATRVAVSPIMARASGGTRRAAVSG</sequence>
<evidence type="ECO:0000313" key="3">
    <source>
        <dbReference type="Proteomes" id="UP000887222"/>
    </source>
</evidence>
<proteinExistence type="predicted"/>
<dbReference type="InterPro" id="IPR000595">
    <property type="entry name" value="cNMP-bd_dom"/>
</dbReference>
<dbReference type="PANTHER" id="PTHR24567">
    <property type="entry name" value="CRP FAMILY TRANSCRIPTIONAL REGULATORY PROTEIN"/>
    <property type="match status" value="1"/>
</dbReference>
<name>A0ABQ4Q494_9BURK</name>
<evidence type="ECO:0000313" key="2">
    <source>
        <dbReference type="EMBL" id="GIZ51574.1"/>
    </source>
</evidence>
<dbReference type="SMART" id="SM00100">
    <property type="entry name" value="cNMP"/>
    <property type="match status" value="1"/>
</dbReference>
<protein>
    <submittedName>
        <fullName evidence="2">Transcriptional regulator</fullName>
    </submittedName>
</protein>
<comment type="caution">
    <text evidence="2">The sequence shown here is derived from an EMBL/GenBank/DDBJ whole genome shotgun (WGS) entry which is preliminary data.</text>
</comment>
<dbReference type="Pfam" id="PF00027">
    <property type="entry name" value="cNMP_binding"/>
    <property type="match status" value="1"/>
</dbReference>
<gene>
    <name evidence="2" type="ORF">NCCP691_15880</name>
</gene>
<dbReference type="EMBL" id="BPMK01000006">
    <property type="protein sequence ID" value="GIZ51574.1"/>
    <property type="molecule type" value="Genomic_DNA"/>
</dbReference>
<dbReference type="InterPro" id="IPR014710">
    <property type="entry name" value="RmlC-like_jellyroll"/>
</dbReference>
<reference evidence="2 3" key="1">
    <citation type="journal article" date="2022" name="Int. J. Syst. Evol. Microbiol.">
        <title>Noviherbaspirillum aridicola sp. nov., isolated from an arid soil in Pakistan.</title>
        <authorList>
            <person name="Khan I.U."/>
            <person name="Saqib M."/>
            <person name="Amin A."/>
            <person name="Hussain F."/>
            <person name="Li L."/>
            <person name="Liu Y.H."/>
            <person name="Fang B.Z."/>
            <person name="Ahmed I."/>
            <person name="Li W.J."/>
        </authorList>
    </citation>
    <scope>NUCLEOTIDE SEQUENCE [LARGE SCALE GENOMIC DNA]</scope>
    <source>
        <strain evidence="2 3">NCCP-691</strain>
    </source>
</reference>
<dbReference type="CDD" id="cd00038">
    <property type="entry name" value="CAP_ED"/>
    <property type="match status" value="1"/>
</dbReference>
<organism evidence="2 3">
    <name type="scientific">Noviherbaspirillum aridicola</name>
    <dbReference type="NCBI Taxonomy" id="2849687"/>
    <lineage>
        <taxon>Bacteria</taxon>
        <taxon>Pseudomonadati</taxon>
        <taxon>Pseudomonadota</taxon>
        <taxon>Betaproteobacteria</taxon>
        <taxon>Burkholderiales</taxon>
        <taxon>Oxalobacteraceae</taxon>
        <taxon>Noviherbaspirillum</taxon>
    </lineage>
</organism>
<dbReference type="Proteomes" id="UP000887222">
    <property type="component" value="Unassembled WGS sequence"/>
</dbReference>
<dbReference type="Gene3D" id="2.60.120.10">
    <property type="entry name" value="Jelly Rolls"/>
    <property type="match status" value="1"/>
</dbReference>
<dbReference type="InterPro" id="IPR018490">
    <property type="entry name" value="cNMP-bd_dom_sf"/>
</dbReference>
<dbReference type="PROSITE" id="PS50042">
    <property type="entry name" value="CNMP_BINDING_3"/>
    <property type="match status" value="1"/>
</dbReference>
<keyword evidence="3" id="KW-1185">Reference proteome</keyword>
<feature type="domain" description="Cyclic nucleotide-binding" evidence="1">
    <location>
        <begin position="14"/>
        <end position="137"/>
    </location>
</feature>
<dbReference type="PANTHER" id="PTHR24567:SF26">
    <property type="entry name" value="REGULATORY PROTEIN YEIL"/>
    <property type="match status" value="1"/>
</dbReference>